<evidence type="ECO:0000256" key="4">
    <source>
        <dbReference type="ARBA" id="ARBA00022692"/>
    </source>
</evidence>
<evidence type="ECO:0000256" key="2">
    <source>
        <dbReference type="ARBA" id="ARBA00022448"/>
    </source>
</evidence>
<evidence type="ECO:0000256" key="6">
    <source>
        <dbReference type="ARBA" id="ARBA00023065"/>
    </source>
</evidence>
<keyword evidence="9 10" id="KW-0998">Cell outer membrane</keyword>
<accession>B1KDZ2</accession>
<feature type="signal peptide" evidence="12">
    <location>
        <begin position="1"/>
        <end position="36"/>
    </location>
</feature>
<dbReference type="Gene3D" id="2.170.130.10">
    <property type="entry name" value="TonB-dependent receptor, plug domain"/>
    <property type="match status" value="1"/>
</dbReference>
<evidence type="ECO:0000259" key="14">
    <source>
        <dbReference type="Pfam" id="PF07715"/>
    </source>
</evidence>
<dbReference type="RefSeq" id="WP_012326326.1">
    <property type="nucleotide sequence ID" value="NC_010506.1"/>
</dbReference>
<keyword evidence="7 11" id="KW-0798">TonB box</keyword>
<dbReference type="InterPro" id="IPR036942">
    <property type="entry name" value="Beta-barrel_TonB_sf"/>
</dbReference>
<protein>
    <submittedName>
        <fullName evidence="15">TonB-dependent receptor plug</fullName>
    </submittedName>
</protein>
<dbReference type="EMBL" id="CP000961">
    <property type="protein sequence ID" value="ACA87994.1"/>
    <property type="molecule type" value="Genomic_DNA"/>
</dbReference>
<feature type="domain" description="TonB-dependent receptor-like beta-barrel" evidence="13">
    <location>
        <begin position="214"/>
        <end position="601"/>
    </location>
</feature>
<dbReference type="Proteomes" id="UP000002168">
    <property type="component" value="Chromosome"/>
</dbReference>
<evidence type="ECO:0000256" key="1">
    <source>
        <dbReference type="ARBA" id="ARBA00004571"/>
    </source>
</evidence>
<evidence type="ECO:0000256" key="3">
    <source>
        <dbReference type="ARBA" id="ARBA00022452"/>
    </source>
</evidence>
<reference evidence="15 16" key="1">
    <citation type="submission" date="2008-02" db="EMBL/GenBank/DDBJ databases">
        <title>Complete sequence of Shewanella woodyi ATCC 51908.</title>
        <authorList>
            <consortium name="US DOE Joint Genome Institute"/>
            <person name="Copeland A."/>
            <person name="Lucas S."/>
            <person name="Lapidus A."/>
            <person name="Glavina del Rio T."/>
            <person name="Dalin E."/>
            <person name="Tice H."/>
            <person name="Bruce D."/>
            <person name="Goodwin L."/>
            <person name="Pitluck S."/>
            <person name="Sims D."/>
            <person name="Brettin T."/>
            <person name="Detter J.C."/>
            <person name="Han C."/>
            <person name="Kuske C.R."/>
            <person name="Schmutz J."/>
            <person name="Larimer F."/>
            <person name="Land M."/>
            <person name="Hauser L."/>
            <person name="Kyrpides N."/>
            <person name="Lykidis A."/>
            <person name="Zhao J.-S."/>
            <person name="Richardson P."/>
        </authorList>
    </citation>
    <scope>NUCLEOTIDE SEQUENCE [LARGE SCALE GENOMIC DNA]</scope>
    <source>
        <strain evidence="16">ATCC 51908 / MS32</strain>
    </source>
</reference>
<evidence type="ECO:0000256" key="10">
    <source>
        <dbReference type="PROSITE-ProRule" id="PRU01360"/>
    </source>
</evidence>
<dbReference type="CDD" id="cd01347">
    <property type="entry name" value="ligand_gated_channel"/>
    <property type="match status" value="1"/>
</dbReference>
<proteinExistence type="inferred from homology"/>
<keyword evidence="6" id="KW-0406">Ion transport</keyword>
<dbReference type="PANTHER" id="PTHR30069:SF53">
    <property type="entry name" value="COLICIN I RECEPTOR-RELATED"/>
    <property type="match status" value="1"/>
</dbReference>
<dbReference type="PROSITE" id="PS52016">
    <property type="entry name" value="TONB_DEPENDENT_REC_3"/>
    <property type="match status" value="1"/>
</dbReference>
<evidence type="ECO:0000256" key="9">
    <source>
        <dbReference type="ARBA" id="ARBA00023237"/>
    </source>
</evidence>
<evidence type="ECO:0000256" key="8">
    <source>
        <dbReference type="ARBA" id="ARBA00023136"/>
    </source>
</evidence>
<dbReference type="GO" id="GO:0006811">
    <property type="term" value="P:monoatomic ion transport"/>
    <property type="evidence" value="ECO:0007669"/>
    <property type="project" value="UniProtKB-KW"/>
</dbReference>
<evidence type="ECO:0000313" key="15">
    <source>
        <dbReference type="EMBL" id="ACA87994.1"/>
    </source>
</evidence>
<dbReference type="Gene3D" id="2.40.170.20">
    <property type="entry name" value="TonB-dependent receptor, beta-barrel domain"/>
    <property type="match status" value="1"/>
</dbReference>
<keyword evidence="16" id="KW-1185">Reference proteome</keyword>
<dbReference type="GO" id="GO:0009279">
    <property type="term" value="C:cell outer membrane"/>
    <property type="evidence" value="ECO:0007669"/>
    <property type="project" value="UniProtKB-SubCell"/>
</dbReference>
<dbReference type="InterPro" id="IPR000531">
    <property type="entry name" value="Beta-barrel_TonB"/>
</dbReference>
<dbReference type="InterPro" id="IPR037066">
    <property type="entry name" value="Plug_dom_sf"/>
</dbReference>
<dbReference type="PANTHER" id="PTHR30069">
    <property type="entry name" value="TONB-DEPENDENT OUTER MEMBRANE RECEPTOR"/>
    <property type="match status" value="1"/>
</dbReference>
<evidence type="ECO:0000256" key="5">
    <source>
        <dbReference type="ARBA" id="ARBA00022729"/>
    </source>
</evidence>
<organism evidence="15 16">
    <name type="scientific">Shewanella woodyi (strain ATCC 51908 / MS32)</name>
    <dbReference type="NCBI Taxonomy" id="392500"/>
    <lineage>
        <taxon>Bacteria</taxon>
        <taxon>Pseudomonadati</taxon>
        <taxon>Pseudomonadota</taxon>
        <taxon>Gammaproteobacteria</taxon>
        <taxon>Alteromonadales</taxon>
        <taxon>Shewanellaceae</taxon>
        <taxon>Shewanella</taxon>
    </lineage>
</organism>
<feature type="domain" description="TonB-dependent receptor plug" evidence="14">
    <location>
        <begin position="66"/>
        <end position="167"/>
    </location>
</feature>
<dbReference type="eggNOG" id="COG4206">
    <property type="taxonomic scope" value="Bacteria"/>
</dbReference>
<keyword evidence="5 12" id="KW-0732">Signal</keyword>
<keyword evidence="3 10" id="KW-1134">Transmembrane beta strand</keyword>
<sequence precursor="true">MGTLSIKESNKGSIKLSQVALLVSSIISLSSYSAMAEDVTANAVDVDEKITVTGSRFDRTADQQLTVINTIEREEIARLNPKSVADVLETLPGVSISRNGGAGQATSVSVRGSNSNHVLVLIDGVKVGSATLGTVSFNTLSPENIERIEVLKGPRASVWGSDAIGGVIQIFTRQLKDGEWFAGAEYGSNDYIRGSFGTGMSHGKGSTTLAVNHEQSDGYDVYNGAPVENDDDGYNRTSLSLKGSQQINQNWQALWNGQYDKGNTQYDDIYAFGSADESDFDNYLWNLAAQYSNEQFTSKLALSQSSDANENFRGDDITVPVSVFETKRDQINWSNQYLAANDLTFIGGIDWSNEAVKGDYAQDERDIFGAYILAQKQWSQLLAEVAVRYDDVENIDSEVSYNASLAYQLTEEWRLAASTGTAFKAPTFNDLYWPGSGNPDLISETAKSYDLTLHYQANDIHAYISVFKNTIDNLIAWVPTGEKDDYGFDIWKPANINQAEISGVELFTKFGLFGFDNQLAYTYLEPENKKTGEMLIGRSVEELNYSLSYQWQSFDFLANYHYQGKRYAGYDLYLEAYHKLDLSIGYHLDDAWSLRLKANNLFDEEIISAQNYFSPGREFFFSVSYQAF</sequence>
<dbReference type="STRING" id="392500.Swoo_3735"/>
<keyword evidence="4 10" id="KW-0812">Transmembrane</keyword>
<dbReference type="InterPro" id="IPR039426">
    <property type="entry name" value="TonB-dep_rcpt-like"/>
</dbReference>
<dbReference type="Pfam" id="PF07715">
    <property type="entry name" value="Plug"/>
    <property type="match status" value="1"/>
</dbReference>
<feature type="chain" id="PRO_5002764731" evidence="12">
    <location>
        <begin position="37"/>
        <end position="628"/>
    </location>
</feature>
<dbReference type="GO" id="GO:0015889">
    <property type="term" value="P:cobalamin transport"/>
    <property type="evidence" value="ECO:0007669"/>
    <property type="project" value="TreeGrafter"/>
</dbReference>
<evidence type="ECO:0000256" key="7">
    <source>
        <dbReference type="ARBA" id="ARBA00023077"/>
    </source>
</evidence>
<evidence type="ECO:0000313" key="16">
    <source>
        <dbReference type="Proteomes" id="UP000002168"/>
    </source>
</evidence>
<dbReference type="SUPFAM" id="SSF56935">
    <property type="entry name" value="Porins"/>
    <property type="match status" value="1"/>
</dbReference>
<gene>
    <name evidence="15" type="ordered locus">Swoo_3735</name>
</gene>
<keyword evidence="8 10" id="KW-0472">Membrane</keyword>
<dbReference type="KEGG" id="swd:Swoo_3735"/>
<evidence type="ECO:0000259" key="13">
    <source>
        <dbReference type="Pfam" id="PF00593"/>
    </source>
</evidence>
<dbReference type="AlphaFoldDB" id="B1KDZ2"/>
<evidence type="ECO:0000256" key="12">
    <source>
        <dbReference type="SAM" id="SignalP"/>
    </source>
</evidence>
<evidence type="ECO:0000256" key="11">
    <source>
        <dbReference type="RuleBase" id="RU003357"/>
    </source>
</evidence>
<name>B1KDZ2_SHEWM</name>
<dbReference type="Pfam" id="PF00593">
    <property type="entry name" value="TonB_dep_Rec_b-barrel"/>
    <property type="match status" value="1"/>
</dbReference>
<dbReference type="HOGENOM" id="CLU_008287_18_5_6"/>
<keyword evidence="15" id="KW-0675">Receptor</keyword>
<dbReference type="InterPro" id="IPR012910">
    <property type="entry name" value="Plug_dom"/>
</dbReference>
<keyword evidence="2 10" id="KW-0813">Transport</keyword>
<comment type="similarity">
    <text evidence="10 11">Belongs to the TonB-dependent receptor family.</text>
</comment>
<comment type="subcellular location">
    <subcellularLocation>
        <location evidence="1 10">Cell outer membrane</location>
        <topology evidence="1 10">Multi-pass membrane protein</topology>
    </subcellularLocation>
</comment>